<dbReference type="AlphaFoldDB" id="A0A922MX67"/>
<sequence length="124" mass="14153">MALRDKGNVDGAYVIKDIMASPTRGRKYREAFRKSATPEGTIKQLSPSQALSMFVEAALTRKQYEIIRESSKKLYPCYSILQKAKQDCYPNAESYRVSETCAEIQLQALLEHTAQRLILYLEEV</sequence>
<protein>
    <submittedName>
        <fullName evidence="1">Uncharacterized protein</fullName>
    </submittedName>
</protein>
<name>A0A922MX67_SPOEX</name>
<evidence type="ECO:0000313" key="1">
    <source>
        <dbReference type="EMBL" id="KAH9644366.1"/>
    </source>
</evidence>
<comment type="caution">
    <text evidence="1">The sequence shown here is derived from an EMBL/GenBank/DDBJ whole genome shotgun (WGS) entry which is preliminary data.</text>
</comment>
<reference evidence="1" key="1">
    <citation type="journal article" date="2021" name="G3 (Bethesda)">
        <title>Genome and transcriptome analysis of the beet armyworm Spodoptera exigua reveals targets for pest control. .</title>
        <authorList>
            <person name="Simon S."/>
            <person name="Breeschoten T."/>
            <person name="Jansen H.J."/>
            <person name="Dirks R.P."/>
            <person name="Schranz M.E."/>
            <person name="Ros V.I.D."/>
        </authorList>
    </citation>
    <scope>NUCLEOTIDE SEQUENCE</scope>
    <source>
        <strain evidence="1">TB_SE_WUR_2020</strain>
    </source>
</reference>
<organism evidence="1 2">
    <name type="scientific">Spodoptera exigua</name>
    <name type="common">Beet armyworm</name>
    <name type="synonym">Noctua fulgens</name>
    <dbReference type="NCBI Taxonomy" id="7107"/>
    <lineage>
        <taxon>Eukaryota</taxon>
        <taxon>Metazoa</taxon>
        <taxon>Ecdysozoa</taxon>
        <taxon>Arthropoda</taxon>
        <taxon>Hexapoda</taxon>
        <taxon>Insecta</taxon>
        <taxon>Pterygota</taxon>
        <taxon>Neoptera</taxon>
        <taxon>Endopterygota</taxon>
        <taxon>Lepidoptera</taxon>
        <taxon>Glossata</taxon>
        <taxon>Ditrysia</taxon>
        <taxon>Noctuoidea</taxon>
        <taxon>Noctuidae</taxon>
        <taxon>Amphipyrinae</taxon>
        <taxon>Spodoptera</taxon>
    </lineage>
</organism>
<evidence type="ECO:0000313" key="2">
    <source>
        <dbReference type="Proteomes" id="UP000814243"/>
    </source>
</evidence>
<gene>
    <name evidence="1" type="ORF">HF086_006394</name>
</gene>
<dbReference type="Proteomes" id="UP000814243">
    <property type="component" value="Unassembled WGS sequence"/>
</dbReference>
<dbReference type="EMBL" id="JACEFF010000086">
    <property type="protein sequence ID" value="KAH9644366.1"/>
    <property type="molecule type" value="Genomic_DNA"/>
</dbReference>
<accession>A0A922MX67</accession>
<proteinExistence type="predicted"/>